<dbReference type="EMBL" id="CP130318">
    <property type="protein sequence ID" value="WNQ09399.1"/>
    <property type="molecule type" value="Genomic_DNA"/>
</dbReference>
<dbReference type="NCBIfam" id="TIGR02896">
    <property type="entry name" value="spore_III_AF"/>
    <property type="match status" value="1"/>
</dbReference>
<evidence type="ECO:0000256" key="1">
    <source>
        <dbReference type="SAM" id="MobiDB-lite"/>
    </source>
</evidence>
<dbReference type="Proteomes" id="UP001305702">
    <property type="component" value="Chromosome"/>
</dbReference>
<dbReference type="InterPro" id="IPR014245">
    <property type="entry name" value="Spore_III_AF"/>
</dbReference>
<keyword evidence="2" id="KW-0472">Membrane</keyword>
<evidence type="ECO:0000256" key="2">
    <source>
        <dbReference type="SAM" id="Phobius"/>
    </source>
</evidence>
<keyword evidence="2" id="KW-0812">Transmembrane</keyword>
<name>A0AA96L956_9BACL</name>
<accession>A0AA96L956</accession>
<evidence type="ECO:0000313" key="3">
    <source>
        <dbReference type="EMBL" id="WNQ09399.1"/>
    </source>
</evidence>
<proteinExistence type="predicted"/>
<dbReference type="AlphaFoldDB" id="A0AA96L956"/>
<protein>
    <submittedName>
        <fullName evidence="3">Stage III sporulation protein AF</fullName>
    </submittedName>
</protein>
<keyword evidence="2" id="KW-1133">Transmembrane helix</keyword>
<organism evidence="3 4">
    <name type="scientific">Paenibacillus aurantius</name>
    <dbReference type="NCBI Taxonomy" id="2918900"/>
    <lineage>
        <taxon>Bacteria</taxon>
        <taxon>Bacillati</taxon>
        <taxon>Bacillota</taxon>
        <taxon>Bacilli</taxon>
        <taxon>Bacillales</taxon>
        <taxon>Paenibacillaceae</taxon>
        <taxon>Paenibacillus</taxon>
    </lineage>
</organism>
<dbReference type="Pfam" id="PF09581">
    <property type="entry name" value="Spore_III_AF"/>
    <property type="match status" value="1"/>
</dbReference>
<sequence>MSWLSGWLKELIVIIMLASFVDLLLPSRSMERYVKTVISLFILLVLLSPVFKLFQTGWDPDKLIPTAESSQKALTVGGRVTDGGMQELSAILEQADKLKETNAAQAKRLVETQLSGSIQAGIERSLNLRVAEVTSAAELNDANRMEIKSVQVWLKPGGAQGGEKSPEAGRTMKPVEPVQPVIIEIRPGRTPPPSSTSPSGEKTDPADVAKIKAFIEREWQIPANRIQVGSRPSE</sequence>
<evidence type="ECO:0000313" key="4">
    <source>
        <dbReference type="Proteomes" id="UP001305702"/>
    </source>
</evidence>
<feature type="transmembrane region" description="Helical" evidence="2">
    <location>
        <begin position="6"/>
        <end position="25"/>
    </location>
</feature>
<feature type="transmembrane region" description="Helical" evidence="2">
    <location>
        <begin position="37"/>
        <end position="54"/>
    </location>
</feature>
<keyword evidence="4" id="KW-1185">Reference proteome</keyword>
<reference evidence="3 4" key="1">
    <citation type="submission" date="2022-02" db="EMBL/GenBank/DDBJ databases">
        <title>Paenibacillus sp. MBLB1776 Whole Genome Shotgun Sequencing.</title>
        <authorList>
            <person name="Hwang C.Y."/>
            <person name="Cho E.-S."/>
            <person name="Seo M.-J."/>
        </authorList>
    </citation>
    <scope>NUCLEOTIDE SEQUENCE [LARGE SCALE GENOMIC DNA]</scope>
    <source>
        <strain evidence="3 4">MBLB1776</strain>
    </source>
</reference>
<dbReference type="KEGG" id="paun:MJA45_17390"/>
<dbReference type="RefSeq" id="WP_315603171.1">
    <property type="nucleotide sequence ID" value="NZ_CP130318.1"/>
</dbReference>
<feature type="region of interest" description="Disordered" evidence="1">
    <location>
        <begin position="184"/>
        <end position="207"/>
    </location>
</feature>
<gene>
    <name evidence="3" type="primary">spoIIIAF</name>
    <name evidence="3" type="ORF">MJA45_17390</name>
</gene>